<dbReference type="Proteomes" id="UP001196413">
    <property type="component" value="Unassembled WGS sequence"/>
</dbReference>
<organism evidence="2 3">
    <name type="scientific">Parelaphostrongylus tenuis</name>
    <name type="common">Meningeal worm</name>
    <dbReference type="NCBI Taxonomy" id="148309"/>
    <lineage>
        <taxon>Eukaryota</taxon>
        <taxon>Metazoa</taxon>
        <taxon>Ecdysozoa</taxon>
        <taxon>Nematoda</taxon>
        <taxon>Chromadorea</taxon>
        <taxon>Rhabditida</taxon>
        <taxon>Rhabditina</taxon>
        <taxon>Rhabditomorpha</taxon>
        <taxon>Strongyloidea</taxon>
        <taxon>Metastrongylidae</taxon>
        <taxon>Parelaphostrongylus</taxon>
    </lineage>
</organism>
<keyword evidence="3" id="KW-1185">Reference proteome</keyword>
<dbReference type="AlphaFoldDB" id="A0AAD5R2S3"/>
<dbReference type="EMBL" id="JAHQIW010006152">
    <property type="protein sequence ID" value="KAJ1368328.1"/>
    <property type="molecule type" value="Genomic_DNA"/>
</dbReference>
<proteinExistence type="predicted"/>
<feature type="region of interest" description="Disordered" evidence="1">
    <location>
        <begin position="98"/>
        <end position="121"/>
    </location>
</feature>
<protein>
    <submittedName>
        <fullName evidence="2">Uncharacterized protein</fullName>
    </submittedName>
</protein>
<sequence length="218" mass="24418">MGFLSAITFSNDTGTEKSTRSGFDAIVSRSDVDAVADFFTAEEMRDTVTAGGLAPIPRAEKIQVRDDGRLRSPQVGNEGVGRGVEYATDGARVADIFKGRRMADASQENGKKKSRSHATPTKTTVDRLFEFSVNKKQSESNSNTCWERRHMTAEKLGTDLPAIRRQLIKSLVQQMPEKKTQTIRAQFIRNVVYFADDYLVEDEWVQDELFGTVELIML</sequence>
<reference evidence="2" key="1">
    <citation type="submission" date="2021-06" db="EMBL/GenBank/DDBJ databases">
        <title>Parelaphostrongylus tenuis whole genome reference sequence.</title>
        <authorList>
            <person name="Garwood T.J."/>
            <person name="Larsen P.A."/>
            <person name="Fountain-Jones N.M."/>
            <person name="Garbe J.R."/>
            <person name="Macchietto M.G."/>
            <person name="Kania S.A."/>
            <person name="Gerhold R.W."/>
            <person name="Richards J.E."/>
            <person name="Wolf T.M."/>
        </authorList>
    </citation>
    <scope>NUCLEOTIDE SEQUENCE</scope>
    <source>
        <strain evidence="2">MNPRO001-30</strain>
        <tissue evidence="2">Meninges</tissue>
    </source>
</reference>
<evidence type="ECO:0000313" key="2">
    <source>
        <dbReference type="EMBL" id="KAJ1368328.1"/>
    </source>
</evidence>
<accession>A0AAD5R2S3</accession>
<evidence type="ECO:0000313" key="3">
    <source>
        <dbReference type="Proteomes" id="UP001196413"/>
    </source>
</evidence>
<evidence type="ECO:0000256" key="1">
    <source>
        <dbReference type="SAM" id="MobiDB-lite"/>
    </source>
</evidence>
<comment type="caution">
    <text evidence="2">The sequence shown here is derived from an EMBL/GenBank/DDBJ whole genome shotgun (WGS) entry which is preliminary data.</text>
</comment>
<gene>
    <name evidence="2" type="ORF">KIN20_029437</name>
</gene>
<name>A0AAD5R2S3_PARTN</name>